<organism evidence="3 4">
    <name type="scientific">Thermoclostridium stercorarium subsp. thermolacticum DSM 2910</name>
    <dbReference type="NCBI Taxonomy" id="1121336"/>
    <lineage>
        <taxon>Bacteria</taxon>
        <taxon>Bacillati</taxon>
        <taxon>Bacillota</taxon>
        <taxon>Clostridia</taxon>
        <taxon>Eubacteriales</taxon>
        <taxon>Oscillospiraceae</taxon>
        <taxon>Thermoclostridium</taxon>
    </lineage>
</organism>
<keyword evidence="1" id="KW-0235">DNA replication</keyword>
<dbReference type="InterPro" id="IPR001623">
    <property type="entry name" value="DnaJ_domain"/>
</dbReference>
<accession>A0A1B1YAY7</accession>
<dbReference type="PROSITE" id="PS50076">
    <property type="entry name" value="DNAJ_2"/>
    <property type="match status" value="1"/>
</dbReference>
<reference evidence="3 4" key="1">
    <citation type="submission" date="2016-02" db="EMBL/GenBank/DDBJ databases">
        <title>Comparison of Clostridium stercorarium subspecies using comparative genomics and transcriptomics.</title>
        <authorList>
            <person name="Schellenberg J."/>
            <person name="Thallinger G."/>
            <person name="Levin D.B."/>
            <person name="Zhang X."/>
            <person name="Alvare G."/>
            <person name="Fristensky B."/>
            <person name="Sparling R."/>
        </authorList>
    </citation>
    <scope>NUCLEOTIDE SEQUENCE [LARGE SCALE GENOMIC DNA]</scope>
    <source>
        <strain evidence="3 4">DSM 2910</strain>
    </source>
</reference>
<dbReference type="SUPFAM" id="SSF46565">
    <property type="entry name" value="Chaperone J-domain"/>
    <property type="match status" value="1"/>
</dbReference>
<feature type="domain" description="J" evidence="2">
    <location>
        <begin position="107"/>
        <end position="157"/>
    </location>
</feature>
<dbReference type="Pfam" id="PF00226">
    <property type="entry name" value="DnaJ"/>
    <property type="match status" value="1"/>
</dbReference>
<evidence type="ECO:0000256" key="1">
    <source>
        <dbReference type="ARBA" id="ARBA00022705"/>
    </source>
</evidence>
<dbReference type="OrthoDB" id="9779889at2"/>
<dbReference type="EMBL" id="CP014672">
    <property type="protein sequence ID" value="ANW97908.1"/>
    <property type="molecule type" value="Genomic_DNA"/>
</dbReference>
<dbReference type="GO" id="GO:0006260">
    <property type="term" value="P:DNA replication"/>
    <property type="evidence" value="ECO:0007669"/>
    <property type="project" value="UniProtKB-KW"/>
</dbReference>
<dbReference type="RefSeq" id="WP_015358171.1">
    <property type="nucleotide sequence ID" value="NZ_CP014672.1"/>
</dbReference>
<evidence type="ECO:0000259" key="2">
    <source>
        <dbReference type="PROSITE" id="PS50076"/>
    </source>
</evidence>
<dbReference type="AlphaFoldDB" id="A0A1B1YAY7"/>
<sequence length="157" mass="18666">MPGNCHTREEIKRKLRKLKKVEIKIRFGNSAFADKEFSEKMKNVKLVWDDFFDLNEAYRGRSKYSLSELVSMNRDELKEVISEFFFNVYYTYYKENGIISNSMYDPEILSHFGLPYDADINAIKKRFRELAKKYHPDAGGDSAKFIELMESYKKLIR</sequence>
<protein>
    <recommendedName>
        <fullName evidence="2">J domain-containing protein</fullName>
    </recommendedName>
</protein>
<evidence type="ECO:0000313" key="3">
    <source>
        <dbReference type="EMBL" id="ANW97908.1"/>
    </source>
</evidence>
<name>A0A1B1YAY7_THEST</name>
<dbReference type="Proteomes" id="UP000092971">
    <property type="component" value="Chromosome"/>
</dbReference>
<proteinExistence type="predicted"/>
<dbReference type="CDD" id="cd06257">
    <property type="entry name" value="DnaJ"/>
    <property type="match status" value="1"/>
</dbReference>
<dbReference type="InterPro" id="IPR036869">
    <property type="entry name" value="J_dom_sf"/>
</dbReference>
<evidence type="ECO:0000313" key="4">
    <source>
        <dbReference type="Proteomes" id="UP000092971"/>
    </source>
</evidence>
<gene>
    <name evidence="3" type="ORF">CSTERTH_02080</name>
</gene>
<dbReference type="Gene3D" id="1.10.287.110">
    <property type="entry name" value="DnaJ domain"/>
    <property type="match status" value="1"/>
</dbReference>